<dbReference type="PATRIC" id="fig|1423769.4.peg.3242"/>
<gene>
    <name evidence="3" type="ORF">FD01_GL003003</name>
</gene>
<dbReference type="SUPFAM" id="SSF55073">
    <property type="entry name" value="Nucleotide cyclase"/>
    <property type="match status" value="1"/>
</dbReference>
<feature type="transmembrane region" description="Helical" evidence="1">
    <location>
        <begin position="37"/>
        <end position="58"/>
    </location>
</feature>
<dbReference type="GO" id="GO:0052621">
    <property type="term" value="F:diguanylate cyclase activity"/>
    <property type="evidence" value="ECO:0007669"/>
    <property type="project" value="TreeGrafter"/>
</dbReference>
<evidence type="ECO:0000259" key="2">
    <source>
        <dbReference type="PROSITE" id="PS50887"/>
    </source>
</evidence>
<dbReference type="OrthoDB" id="9759607at2"/>
<feature type="transmembrane region" description="Helical" evidence="1">
    <location>
        <begin position="92"/>
        <end position="108"/>
    </location>
</feature>
<dbReference type="Gene3D" id="3.30.70.270">
    <property type="match status" value="1"/>
</dbReference>
<dbReference type="RefSeq" id="WP_056962674.1">
    <property type="nucleotide sequence ID" value="NZ_AZEU01000062.1"/>
</dbReference>
<proteinExistence type="predicted"/>
<sequence>MELVGNTFFWTFFFMIGFVASLEIVEDLGPELMMRWFHRKVSAAVMIAVYVIAIILFVRMLRLLGTTYSWTANAIRNGTLIYVSKRLKDKKVFRWMLVAVFISFWPFWDWDIPSILGFIGTLLILIPLNNHQDWIKANWFRHAPVLISVSLIYWLFDMYSYHYELGQTLMVTVAFIVVIVLAHAYDHLLVYRKRETTHLEYDNQHDALTGVRSLSKFSTDFTRYRKLATEGTMASVYLVMIDIDHFKRINDTYGHLAGNDVLKTFAHDLDDYLDQVDFPVGLYRTGGEEFSLLIAGGATDAQARAIIDGYMAHLRQLTVETAGVAIHLTISAGITRVVSQDTQNDHTIARADANLYAAKDAGRDTVITD</sequence>
<dbReference type="InterPro" id="IPR050469">
    <property type="entry name" value="Diguanylate_Cyclase"/>
</dbReference>
<keyword evidence="1" id="KW-1133">Transmembrane helix</keyword>
<protein>
    <submittedName>
        <fullName evidence="3">Signal transduction diguanylate cyclase</fullName>
    </submittedName>
</protein>
<keyword evidence="4" id="KW-1185">Reference proteome</keyword>
<feature type="transmembrane region" description="Helical" evidence="1">
    <location>
        <begin position="168"/>
        <end position="185"/>
    </location>
</feature>
<feature type="transmembrane region" description="Helical" evidence="1">
    <location>
        <begin position="7"/>
        <end position="25"/>
    </location>
</feature>
<organism evidence="3 4">
    <name type="scientific">Lacticaseibacillus manihotivorans DSM 13343 = JCM 12514</name>
    <dbReference type="NCBI Taxonomy" id="1423769"/>
    <lineage>
        <taxon>Bacteria</taxon>
        <taxon>Bacillati</taxon>
        <taxon>Bacillota</taxon>
        <taxon>Bacilli</taxon>
        <taxon>Lactobacillales</taxon>
        <taxon>Lactobacillaceae</taxon>
        <taxon>Lacticaseibacillus</taxon>
    </lineage>
</organism>
<keyword evidence="1" id="KW-0472">Membrane</keyword>
<feature type="transmembrane region" description="Helical" evidence="1">
    <location>
        <begin position="114"/>
        <end position="130"/>
    </location>
</feature>
<reference evidence="3 4" key="1">
    <citation type="journal article" date="2015" name="Genome Announc.">
        <title>Expanding the biotechnology potential of lactobacilli through comparative genomics of 213 strains and associated genera.</title>
        <authorList>
            <person name="Sun Z."/>
            <person name="Harris H.M."/>
            <person name="McCann A."/>
            <person name="Guo C."/>
            <person name="Argimon S."/>
            <person name="Zhang W."/>
            <person name="Yang X."/>
            <person name="Jeffery I.B."/>
            <person name="Cooney J.C."/>
            <person name="Kagawa T.F."/>
            <person name="Liu W."/>
            <person name="Song Y."/>
            <person name="Salvetti E."/>
            <person name="Wrobel A."/>
            <person name="Rasinkangas P."/>
            <person name="Parkhill J."/>
            <person name="Rea M.C."/>
            <person name="O'Sullivan O."/>
            <person name="Ritari J."/>
            <person name="Douillard F.P."/>
            <person name="Paul Ross R."/>
            <person name="Yang R."/>
            <person name="Briner A.E."/>
            <person name="Felis G.E."/>
            <person name="de Vos W.M."/>
            <person name="Barrangou R."/>
            <person name="Klaenhammer T.R."/>
            <person name="Caufield P.W."/>
            <person name="Cui Y."/>
            <person name="Zhang H."/>
            <person name="O'Toole P.W."/>
        </authorList>
    </citation>
    <scope>NUCLEOTIDE SEQUENCE [LARGE SCALE GENOMIC DNA]</scope>
    <source>
        <strain evidence="3 4">DSM 13343</strain>
    </source>
</reference>
<dbReference type="CDD" id="cd01949">
    <property type="entry name" value="GGDEF"/>
    <property type="match status" value="1"/>
</dbReference>
<feature type="domain" description="GGDEF" evidence="2">
    <location>
        <begin position="234"/>
        <end position="369"/>
    </location>
</feature>
<comment type="caution">
    <text evidence="3">The sequence shown here is derived from an EMBL/GenBank/DDBJ whole genome shotgun (WGS) entry which is preliminary data.</text>
</comment>
<feature type="transmembrane region" description="Helical" evidence="1">
    <location>
        <begin position="139"/>
        <end position="156"/>
    </location>
</feature>
<dbReference type="EMBL" id="AZEU01000062">
    <property type="protein sequence ID" value="KRL51247.1"/>
    <property type="molecule type" value="Genomic_DNA"/>
</dbReference>
<name>A0A0R1R2M3_9LACO</name>
<dbReference type="PROSITE" id="PS50887">
    <property type="entry name" value="GGDEF"/>
    <property type="match status" value="1"/>
</dbReference>
<dbReference type="InterPro" id="IPR000160">
    <property type="entry name" value="GGDEF_dom"/>
</dbReference>
<dbReference type="SMART" id="SM00267">
    <property type="entry name" value="GGDEF"/>
    <property type="match status" value="1"/>
</dbReference>
<dbReference type="PANTHER" id="PTHR45138">
    <property type="entry name" value="REGULATORY COMPONENTS OF SENSORY TRANSDUCTION SYSTEM"/>
    <property type="match status" value="1"/>
</dbReference>
<evidence type="ECO:0000256" key="1">
    <source>
        <dbReference type="SAM" id="Phobius"/>
    </source>
</evidence>
<dbReference type="InterPro" id="IPR029787">
    <property type="entry name" value="Nucleotide_cyclase"/>
</dbReference>
<keyword evidence="1" id="KW-0812">Transmembrane</keyword>
<dbReference type="InterPro" id="IPR043128">
    <property type="entry name" value="Rev_trsase/Diguanyl_cyclase"/>
</dbReference>
<dbReference type="AlphaFoldDB" id="A0A0R1R2M3"/>
<accession>A0A0R1R2M3</accession>
<dbReference type="Pfam" id="PF00990">
    <property type="entry name" value="GGDEF"/>
    <property type="match status" value="1"/>
</dbReference>
<evidence type="ECO:0000313" key="3">
    <source>
        <dbReference type="EMBL" id="KRL51247.1"/>
    </source>
</evidence>
<dbReference type="Proteomes" id="UP000051790">
    <property type="component" value="Unassembled WGS sequence"/>
</dbReference>
<dbReference type="NCBIfam" id="TIGR00254">
    <property type="entry name" value="GGDEF"/>
    <property type="match status" value="1"/>
</dbReference>
<dbReference type="PANTHER" id="PTHR45138:SF9">
    <property type="entry name" value="DIGUANYLATE CYCLASE DGCM-RELATED"/>
    <property type="match status" value="1"/>
</dbReference>
<evidence type="ECO:0000313" key="4">
    <source>
        <dbReference type="Proteomes" id="UP000051790"/>
    </source>
</evidence>